<organism evidence="8 9">
    <name type="scientific">Agrobacterium bohemicum</name>
    <dbReference type="NCBI Taxonomy" id="2052828"/>
    <lineage>
        <taxon>Bacteria</taxon>
        <taxon>Pseudomonadati</taxon>
        <taxon>Pseudomonadota</taxon>
        <taxon>Alphaproteobacteria</taxon>
        <taxon>Hyphomicrobiales</taxon>
        <taxon>Rhizobiaceae</taxon>
        <taxon>Rhizobium/Agrobacterium group</taxon>
        <taxon>Agrobacterium</taxon>
    </lineage>
</organism>
<dbReference type="STRING" id="2052828.ATO67_20705"/>
<dbReference type="Pfam" id="PF25876">
    <property type="entry name" value="HH_MFP_RND"/>
    <property type="match status" value="1"/>
</dbReference>
<feature type="domain" description="Multidrug resistance protein MdtA-like alpha-helical hairpin" evidence="5">
    <location>
        <begin position="99"/>
        <end position="168"/>
    </location>
</feature>
<dbReference type="Pfam" id="PF25917">
    <property type="entry name" value="BSH_RND"/>
    <property type="match status" value="1"/>
</dbReference>
<name>A0A135P6X0_9HYPH</name>
<evidence type="ECO:0000256" key="4">
    <source>
        <dbReference type="SAM" id="Coils"/>
    </source>
</evidence>
<evidence type="ECO:0000259" key="6">
    <source>
        <dbReference type="Pfam" id="PF25917"/>
    </source>
</evidence>
<dbReference type="EMBL" id="LNUW01000008">
    <property type="protein sequence ID" value="KXG87173.1"/>
    <property type="molecule type" value="Genomic_DNA"/>
</dbReference>
<dbReference type="InterPro" id="IPR058627">
    <property type="entry name" value="MdtA-like_C"/>
</dbReference>
<accession>A0A135P6X0</accession>
<gene>
    <name evidence="8" type="ORF">ATO67_20705</name>
</gene>
<proteinExistence type="inferred from homology"/>
<evidence type="ECO:0000259" key="7">
    <source>
        <dbReference type="Pfam" id="PF25967"/>
    </source>
</evidence>
<keyword evidence="3" id="KW-0813">Transport</keyword>
<evidence type="ECO:0000259" key="5">
    <source>
        <dbReference type="Pfam" id="PF25876"/>
    </source>
</evidence>
<feature type="domain" description="Multidrug resistance protein MdtA-like barrel-sandwich hybrid" evidence="6">
    <location>
        <begin position="62"/>
        <end position="194"/>
    </location>
</feature>
<dbReference type="Gene3D" id="2.40.30.170">
    <property type="match status" value="1"/>
</dbReference>
<evidence type="ECO:0000256" key="2">
    <source>
        <dbReference type="ARBA" id="ARBA00009477"/>
    </source>
</evidence>
<dbReference type="Proteomes" id="UP000070498">
    <property type="component" value="Unassembled WGS sequence"/>
</dbReference>
<sequence length="357" mass="38030">MNRLVTYAFASSLMSGLYACAPKEEAQEKAPREVETVQVRSTPIAAAVSTTGEINARIQSDLSFRVSGQIIERLADVGQHVKAGQTLARIDAQEQEADLQVAQATLQSAQAQQTQAQQAYDRQQSLFTTGVTTRADLDQAQETLLTGQGTVQSAQAQVDSARDALSQTELRADADGIITARNAEVGQVAQAAQLVFTLAHDGPRDAVINADEATLLGGELQGDIYVKMLSGGEPIKATVREISPTIDTTTATIRIKLALDATADVRLGSPVVATAYYKPVDTIELPWSAMASISGRPAVWVVDQKDHSISLREIKVGTYVNEHFSVRSGLSEGEIVVANGTKFLTAGEMVAYKGAAQ</sequence>
<dbReference type="InterPro" id="IPR006143">
    <property type="entry name" value="RND_pump_MFP"/>
</dbReference>
<comment type="subcellular location">
    <subcellularLocation>
        <location evidence="1">Cell envelope</location>
    </subcellularLocation>
</comment>
<feature type="domain" description="Multidrug resistance protein MdtA-like C-terminal permuted SH3" evidence="7">
    <location>
        <begin position="294"/>
        <end position="341"/>
    </location>
</feature>
<dbReference type="Gene3D" id="2.40.420.20">
    <property type="match status" value="1"/>
</dbReference>
<dbReference type="InterPro" id="IPR058625">
    <property type="entry name" value="MdtA-like_BSH"/>
</dbReference>
<keyword evidence="9" id="KW-1185">Reference proteome</keyword>
<dbReference type="NCBIfam" id="TIGR01730">
    <property type="entry name" value="RND_mfp"/>
    <property type="match status" value="1"/>
</dbReference>
<dbReference type="AlphaFoldDB" id="A0A135P6X0"/>
<evidence type="ECO:0000256" key="1">
    <source>
        <dbReference type="ARBA" id="ARBA00004196"/>
    </source>
</evidence>
<dbReference type="Pfam" id="PF25967">
    <property type="entry name" value="RND-MFP_C"/>
    <property type="match status" value="1"/>
</dbReference>
<dbReference type="SUPFAM" id="SSF111369">
    <property type="entry name" value="HlyD-like secretion proteins"/>
    <property type="match status" value="1"/>
</dbReference>
<evidence type="ECO:0000313" key="8">
    <source>
        <dbReference type="EMBL" id="KXG87173.1"/>
    </source>
</evidence>
<reference evidence="8 9" key="1">
    <citation type="submission" date="2015-11" db="EMBL/GenBank/DDBJ databases">
        <title>Draft genome sequence of Agrobacterium sp. R89-1.</title>
        <authorList>
            <person name="Zahradnik J."/>
            <person name="Kyslikova E."/>
            <person name="Palyzova A."/>
            <person name="Kyslik P."/>
        </authorList>
    </citation>
    <scope>NUCLEOTIDE SEQUENCE [LARGE SCALE GENOMIC DNA]</scope>
    <source>
        <strain evidence="8 9">R89-1</strain>
    </source>
</reference>
<dbReference type="InterPro" id="IPR058624">
    <property type="entry name" value="MdtA-like_HH"/>
</dbReference>
<dbReference type="GO" id="GO:0015562">
    <property type="term" value="F:efflux transmembrane transporter activity"/>
    <property type="evidence" value="ECO:0007669"/>
    <property type="project" value="TreeGrafter"/>
</dbReference>
<comment type="caution">
    <text evidence="8">The sequence shown here is derived from an EMBL/GenBank/DDBJ whole genome shotgun (WGS) entry which is preliminary data.</text>
</comment>
<dbReference type="Gene3D" id="2.40.50.100">
    <property type="match status" value="1"/>
</dbReference>
<evidence type="ECO:0000313" key="9">
    <source>
        <dbReference type="Proteomes" id="UP000070498"/>
    </source>
</evidence>
<dbReference type="GO" id="GO:1990281">
    <property type="term" value="C:efflux pump complex"/>
    <property type="evidence" value="ECO:0007669"/>
    <property type="project" value="TreeGrafter"/>
</dbReference>
<dbReference type="PANTHER" id="PTHR30469">
    <property type="entry name" value="MULTIDRUG RESISTANCE PROTEIN MDTA"/>
    <property type="match status" value="1"/>
</dbReference>
<comment type="similarity">
    <text evidence="2">Belongs to the membrane fusion protein (MFP) (TC 8.A.1) family.</text>
</comment>
<protein>
    <submittedName>
        <fullName evidence="8">Acriflavin resistance protein</fullName>
    </submittedName>
</protein>
<keyword evidence="4" id="KW-0175">Coiled coil</keyword>
<dbReference type="RefSeq" id="WP_067653512.1">
    <property type="nucleotide sequence ID" value="NZ_KQ961037.1"/>
</dbReference>
<dbReference type="PANTHER" id="PTHR30469:SF38">
    <property type="entry name" value="HLYD FAMILY SECRETION PROTEIN"/>
    <property type="match status" value="1"/>
</dbReference>
<evidence type="ECO:0000256" key="3">
    <source>
        <dbReference type="ARBA" id="ARBA00022448"/>
    </source>
</evidence>
<dbReference type="PROSITE" id="PS51257">
    <property type="entry name" value="PROKAR_LIPOPROTEIN"/>
    <property type="match status" value="1"/>
</dbReference>
<dbReference type="Gene3D" id="1.10.287.470">
    <property type="entry name" value="Helix hairpin bin"/>
    <property type="match status" value="1"/>
</dbReference>
<feature type="coiled-coil region" evidence="4">
    <location>
        <begin position="92"/>
        <end position="119"/>
    </location>
</feature>